<dbReference type="InterPro" id="IPR058627">
    <property type="entry name" value="MdtA-like_C"/>
</dbReference>
<evidence type="ECO:0000313" key="9">
    <source>
        <dbReference type="Proteomes" id="UP000252479"/>
    </source>
</evidence>
<proteinExistence type="inferred from homology"/>
<evidence type="ECO:0000259" key="5">
    <source>
        <dbReference type="Pfam" id="PF25917"/>
    </source>
</evidence>
<dbReference type="Pfam" id="PF25876">
    <property type="entry name" value="HH_MFP_RND"/>
    <property type="match status" value="1"/>
</dbReference>
<dbReference type="InterPro" id="IPR058625">
    <property type="entry name" value="MdtA-like_BSH"/>
</dbReference>
<protein>
    <submittedName>
        <fullName evidence="8">Efflux RND transporter periplasmic adaptor subunit</fullName>
    </submittedName>
</protein>
<dbReference type="Proteomes" id="UP000252479">
    <property type="component" value="Unassembled WGS sequence"/>
</dbReference>
<organism evidence="8 9">
    <name type="scientific">Vibrio casei</name>
    <dbReference type="NCBI Taxonomy" id="673372"/>
    <lineage>
        <taxon>Bacteria</taxon>
        <taxon>Pseudomonadati</taxon>
        <taxon>Pseudomonadota</taxon>
        <taxon>Gammaproteobacteria</taxon>
        <taxon>Vibrionales</taxon>
        <taxon>Vibrionaceae</taxon>
        <taxon>Vibrio</taxon>
    </lineage>
</organism>
<dbReference type="InterPro" id="IPR058624">
    <property type="entry name" value="MdtA-like_HH"/>
</dbReference>
<feature type="region of interest" description="Disordered" evidence="3">
    <location>
        <begin position="373"/>
        <end position="392"/>
    </location>
</feature>
<dbReference type="Pfam" id="PF25967">
    <property type="entry name" value="RND-MFP_C"/>
    <property type="match status" value="1"/>
</dbReference>
<feature type="domain" description="Multidrug resistance protein MdtA-like C-terminal permuted SH3" evidence="7">
    <location>
        <begin position="301"/>
        <end position="358"/>
    </location>
</feature>
<dbReference type="GO" id="GO:0030313">
    <property type="term" value="C:cell envelope"/>
    <property type="evidence" value="ECO:0007669"/>
    <property type="project" value="UniProtKB-SubCell"/>
</dbReference>
<comment type="subcellular location">
    <subcellularLocation>
        <location evidence="1">Cell inner membrane</location>
        <topology evidence="1">Lipid-anchor</topology>
    </subcellularLocation>
</comment>
<feature type="domain" description="Multidrug resistance protein MdtA-like barrel-sandwich hybrid" evidence="5">
    <location>
        <begin position="65"/>
        <end position="208"/>
    </location>
</feature>
<comment type="caution">
    <text evidence="8">The sequence shown here is derived from an EMBL/GenBank/DDBJ whole genome shotgun (WGS) entry which is preliminary data.</text>
</comment>
<dbReference type="Pfam" id="PF25944">
    <property type="entry name" value="Beta-barrel_RND"/>
    <property type="match status" value="1"/>
</dbReference>
<dbReference type="RefSeq" id="WP_086962493.1">
    <property type="nucleotide sequence ID" value="NZ_AP018680.1"/>
</dbReference>
<dbReference type="PANTHER" id="PTHR30158">
    <property type="entry name" value="ACRA/E-RELATED COMPONENT OF DRUG EFFLUX TRANSPORTER"/>
    <property type="match status" value="1"/>
</dbReference>
<evidence type="ECO:0000256" key="2">
    <source>
        <dbReference type="ARBA" id="ARBA00009477"/>
    </source>
</evidence>
<keyword evidence="9" id="KW-1185">Reference proteome</keyword>
<dbReference type="InterPro" id="IPR058626">
    <property type="entry name" value="MdtA-like_b-barrel"/>
</dbReference>
<reference evidence="8 9" key="1">
    <citation type="journal article" date="2017" name="Elife">
        <title>Extensive horizontal gene transfer in cheese-associated bacteria.</title>
        <authorList>
            <person name="Bonham K.S."/>
            <person name="Wolfe B.E."/>
            <person name="Dutton R.J."/>
        </authorList>
    </citation>
    <scope>NUCLEOTIDE SEQUENCE [LARGE SCALE GENOMIC DNA]</scope>
    <source>
        <strain evidence="8 9">JB196</strain>
    </source>
</reference>
<name>A0A368LM68_9VIBR</name>
<dbReference type="Gene3D" id="2.40.30.170">
    <property type="match status" value="1"/>
</dbReference>
<dbReference type="GO" id="GO:0022857">
    <property type="term" value="F:transmembrane transporter activity"/>
    <property type="evidence" value="ECO:0007669"/>
    <property type="project" value="InterPro"/>
</dbReference>
<dbReference type="InterPro" id="IPR006143">
    <property type="entry name" value="RND_pump_MFP"/>
</dbReference>
<evidence type="ECO:0000259" key="7">
    <source>
        <dbReference type="Pfam" id="PF25967"/>
    </source>
</evidence>
<dbReference type="GO" id="GO:0005886">
    <property type="term" value="C:plasma membrane"/>
    <property type="evidence" value="ECO:0007669"/>
    <property type="project" value="TreeGrafter"/>
</dbReference>
<dbReference type="EMBL" id="QPGL01000001">
    <property type="protein sequence ID" value="RCS72895.1"/>
    <property type="molecule type" value="Genomic_DNA"/>
</dbReference>
<comment type="similarity">
    <text evidence="2">Belongs to the membrane fusion protein (MFP) (TC 8.A.1) family.</text>
</comment>
<dbReference type="Pfam" id="PF25917">
    <property type="entry name" value="BSH_RND"/>
    <property type="match status" value="1"/>
</dbReference>
<evidence type="ECO:0000256" key="1">
    <source>
        <dbReference type="ARBA" id="ARBA00004519"/>
    </source>
</evidence>
<sequence length="392" mass="42168">MLTKRFSTGSLSVLLLLVLVGCDTKNDSEKTTSTSPQTLSVQVINVEKKPTTTFTELPARVVSPRVAEVRPQVTGIIEKRLFEEGQLVQKGDVLYQIDPATYQSDVNSAKAALLKAQADESVSKKTALRYQNLIKRKLISQEDYDTAEGNWKQAQAQSAVAKAALDNAGILLSYTQVKAPITGRIDISNVTEGALTTTNQETPLTMIQALDPIYVDLTQSSLAMARIKKNLGNNSNLKVSVSLEDGSKYDHDGKLTFSGTRVDPSTGSVTLRAVIPNPNSILLPGMFVRAQIITANNQPMVTLPQSLVTFNNLGKATVMVVEDGKVAVRPVVTGGTVNSNEWVITSGLQEGDHVIANNLLRIRPGMPVEVLSDESVKKAPEAPASAKSTKAN</sequence>
<dbReference type="GeneID" id="303188126"/>
<feature type="compositionally biased region" description="Low complexity" evidence="3">
    <location>
        <begin position="381"/>
        <end position="392"/>
    </location>
</feature>
<feature type="domain" description="Multidrug resistance protein MdtA-like beta-barrel" evidence="6">
    <location>
        <begin position="212"/>
        <end position="293"/>
    </location>
</feature>
<dbReference type="Gene3D" id="2.40.420.20">
    <property type="match status" value="1"/>
</dbReference>
<dbReference type="Gene3D" id="1.10.287.470">
    <property type="entry name" value="Helix hairpin bin"/>
    <property type="match status" value="1"/>
</dbReference>
<dbReference type="GO" id="GO:0046677">
    <property type="term" value="P:response to antibiotic"/>
    <property type="evidence" value="ECO:0007669"/>
    <property type="project" value="TreeGrafter"/>
</dbReference>
<dbReference type="SUPFAM" id="SSF111369">
    <property type="entry name" value="HlyD-like secretion proteins"/>
    <property type="match status" value="1"/>
</dbReference>
<accession>A0A368LM68</accession>
<dbReference type="Gene3D" id="2.40.50.100">
    <property type="match status" value="1"/>
</dbReference>
<dbReference type="PROSITE" id="PS51257">
    <property type="entry name" value="PROKAR_LIPOPROTEIN"/>
    <property type="match status" value="1"/>
</dbReference>
<gene>
    <name evidence="8" type="ORF">CIK83_04310</name>
</gene>
<dbReference type="PANTHER" id="PTHR30158:SF3">
    <property type="entry name" value="MULTIDRUG EFFLUX PUMP SUBUNIT ACRA-RELATED"/>
    <property type="match status" value="1"/>
</dbReference>
<dbReference type="OrthoDB" id="9800613at2"/>
<dbReference type="AlphaFoldDB" id="A0A368LM68"/>
<dbReference type="NCBIfam" id="TIGR01730">
    <property type="entry name" value="RND_mfp"/>
    <property type="match status" value="1"/>
</dbReference>
<evidence type="ECO:0000313" key="8">
    <source>
        <dbReference type="EMBL" id="RCS72895.1"/>
    </source>
</evidence>
<evidence type="ECO:0000256" key="3">
    <source>
        <dbReference type="SAM" id="MobiDB-lite"/>
    </source>
</evidence>
<evidence type="ECO:0000259" key="4">
    <source>
        <dbReference type="Pfam" id="PF25876"/>
    </source>
</evidence>
<feature type="domain" description="Multidrug resistance protein MdtA-like alpha-helical hairpin" evidence="4">
    <location>
        <begin position="106"/>
        <end position="175"/>
    </location>
</feature>
<evidence type="ECO:0000259" key="6">
    <source>
        <dbReference type="Pfam" id="PF25944"/>
    </source>
</evidence>